<reference evidence="3 4" key="1">
    <citation type="submission" date="2018-05" db="EMBL/GenBank/DDBJ databases">
        <title>Genomic Encyclopedia of Type Strains, Phase IV (KMG-V): Genome sequencing to study the core and pangenomes of soil and plant-associated prokaryotes.</title>
        <authorList>
            <person name="Whitman W."/>
        </authorList>
    </citation>
    <scope>NUCLEOTIDE SEQUENCE [LARGE SCALE GENOMIC DNA]</scope>
    <source>
        <strain evidence="3 4">SCZa-39</strain>
    </source>
</reference>
<proteinExistence type="predicted"/>
<feature type="compositionally biased region" description="Pro residues" evidence="1">
    <location>
        <begin position="75"/>
        <end position="84"/>
    </location>
</feature>
<keyword evidence="4" id="KW-1185">Reference proteome</keyword>
<name>A0ABX5KW78_9BURK</name>
<comment type="caution">
    <text evidence="3">The sequence shown here is derived from an EMBL/GenBank/DDBJ whole genome shotgun (WGS) entry which is preliminary data.</text>
</comment>
<dbReference type="InterPro" id="IPR054636">
    <property type="entry name" value="CydP"/>
</dbReference>
<dbReference type="Proteomes" id="UP000245712">
    <property type="component" value="Unassembled WGS sequence"/>
</dbReference>
<sequence>MISASGQRPRAALPLRARIVQWTRGPTFARDIVLVLAIKLVLLLALKYAFFNHPQAEDMRMAPAAVAQAILSVPMPPTAAPPASPSQQGTQRGNPQGERHAHD</sequence>
<evidence type="ECO:0000256" key="1">
    <source>
        <dbReference type="SAM" id="MobiDB-lite"/>
    </source>
</evidence>
<feature type="transmembrane region" description="Helical" evidence="2">
    <location>
        <begin position="32"/>
        <end position="51"/>
    </location>
</feature>
<accession>A0ABX5KW78</accession>
<dbReference type="RefSeq" id="WP_244314721.1">
    <property type="nucleotide sequence ID" value="NZ_QEOB01000001.1"/>
</dbReference>
<keyword evidence="2" id="KW-1133">Transmembrane helix</keyword>
<gene>
    <name evidence="3" type="ORF">C7402_101546</name>
</gene>
<evidence type="ECO:0000256" key="2">
    <source>
        <dbReference type="SAM" id="Phobius"/>
    </source>
</evidence>
<evidence type="ECO:0000313" key="4">
    <source>
        <dbReference type="Proteomes" id="UP000245712"/>
    </source>
</evidence>
<dbReference type="EMBL" id="QEOB01000001">
    <property type="protein sequence ID" value="PVX97832.1"/>
    <property type="molecule type" value="Genomic_DNA"/>
</dbReference>
<keyword evidence="2" id="KW-0812">Transmembrane</keyword>
<organism evidence="3 4">
    <name type="scientific">Paraburkholderia unamae</name>
    <dbReference type="NCBI Taxonomy" id="219649"/>
    <lineage>
        <taxon>Bacteria</taxon>
        <taxon>Pseudomonadati</taxon>
        <taxon>Pseudomonadota</taxon>
        <taxon>Betaproteobacteria</taxon>
        <taxon>Burkholderiales</taxon>
        <taxon>Burkholderiaceae</taxon>
        <taxon>Paraburkholderia</taxon>
    </lineage>
</organism>
<evidence type="ECO:0000313" key="3">
    <source>
        <dbReference type="EMBL" id="PVX97832.1"/>
    </source>
</evidence>
<dbReference type="NCBIfam" id="NF045611">
    <property type="entry name" value="small_CydP"/>
    <property type="match status" value="1"/>
</dbReference>
<feature type="region of interest" description="Disordered" evidence="1">
    <location>
        <begin position="75"/>
        <end position="103"/>
    </location>
</feature>
<keyword evidence="2" id="KW-0472">Membrane</keyword>
<protein>
    <submittedName>
        <fullName evidence="3">Uncharacterized protein</fullName>
    </submittedName>
</protein>